<evidence type="ECO:0000256" key="3">
    <source>
        <dbReference type="ARBA" id="ARBA00022755"/>
    </source>
</evidence>
<dbReference type="GO" id="GO:0005829">
    <property type="term" value="C:cytosol"/>
    <property type="evidence" value="ECO:0007669"/>
    <property type="project" value="TreeGrafter"/>
</dbReference>
<evidence type="ECO:0000313" key="9">
    <source>
        <dbReference type="Proteomes" id="UP000623250"/>
    </source>
</evidence>
<evidence type="ECO:0000256" key="4">
    <source>
        <dbReference type="ARBA" id="ARBA00038440"/>
    </source>
</evidence>
<keyword evidence="9" id="KW-1185">Reference proteome</keyword>
<dbReference type="AlphaFoldDB" id="A0A8I1GJA4"/>
<accession>A0A8I1GJA4</accession>
<feature type="active site" description="Proton donor" evidence="6">
    <location>
        <position position="112"/>
    </location>
</feature>
<name>A0A8I1GJA4_9HYPH</name>
<dbReference type="CDD" id="cd08645">
    <property type="entry name" value="FMT_core_GART"/>
    <property type="match status" value="1"/>
</dbReference>
<evidence type="ECO:0000256" key="2">
    <source>
        <dbReference type="ARBA" id="ARBA00022679"/>
    </source>
</evidence>
<feature type="domain" description="Formyl transferase N-terminal" evidence="7">
    <location>
        <begin position="6"/>
        <end position="185"/>
    </location>
</feature>
<dbReference type="PANTHER" id="PTHR43369">
    <property type="entry name" value="PHOSPHORIBOSYLGLYCINAMIDE FORMYLTRANSFERASE"/>
    <property type="match status" value="1"/>
</dbReference>
<dbReference type="HAMAP" id="MF_01930">
    <property type="entry name" value="PurN"/>
    <property type="match status" value="1"/>
</dbReference>
<evidence type="ECO:0000313" key="8">
    <source>
        <dbReference type="EMBL" id="MBJ7544642.1"/>
    </source>
</evidence>
<dbReference type="NCBIfam" id="TIGR00639">
    <property type="entry name" value="PurN"/>
    <property type="match status" value="1"/>
</dbReference>
<comment type="caution">
    <text evidence="6">Lacks conserved residue(s) required for the propagation of feature annotation.</text>
</comment>
<feature type="binding site" evidence="6">
    <location>
        <position position="68"/>
    </location>
    <ligand>
        <name>(6R)-10-formyltetrahydrofolate</name>
        <dbReference type="ChEBI" id="CHEBI:195366"/>
    </ligand>
</feature>
<proteinExistence type="inferred from homology"/>
<feature type="binding site" evidence="6">
    <location>
        <begin position="16"/>
        <end position="18"/>
    </location>
    <ligand>
        <name>N(1)-(5-phospho-beta-D-ribosyl)glycinamide</name>
        <dbReference type="ChEBI" id="CHEBI:143788"/>
    </ligand>
</feature>
<organism evidence="8 9">
    <name type="scientific">Rhodomicrobium udaipurense</name>
    <dbReference type="NCBI Taxonomy" id="1202716"/>
    <lineage>
        <taxon>Bacteria</taxon>
        <taxon>Pseudomonadati</taxon>
        <taxon>Pseudomonadota</taxon>
        <taxon>Alphaproteobacteria</taxon>
        <taxon>Hyphomicrobiales</taxon>
        <taxon>Hyphomicrobiaceae</taxon>
        <taxon>Rhodomicrobium</taxon>
    </lineage>
</organism>
<dbReference type="InterPro" id="IPR001555">
    <property type="entry name" value="GART_AS"/>
</dbReference>
<dbReference type="EC" id="2.1.2.2" evidence="6"/>
<dbReference type="RefSeq" id="WP_037237209.1">
    <property type="nucleotide sequence ID" value="NZ_JAEMUK010000079.1"/>
</dbReference>
<evidence type="ECO:0000256" key="1">
    <source>
        <dbReference type="ARBA" id="ARBA00005054"/>
    </source>
</evidence>
<dbReference type="InterPro" id="IPR004607">
    <property type="entry name" value="GART"/>
</dbReference>
<dbReference type="InterPro" id="IPR036477">
    <property type="entry name" value="Formyl_transf_N_sf"/>
</dbReference>
<dbReference type="Gene3D" id="3.40.50.170">
    <property type="entry name" value="Formyl transferase, N-terminal domain"/>
    <property type="match status" value="1"/>
</dbReference>
<evidence type="ECO:0000259" key="7">
    <source>
        <dbReference type="Pfam" id="PF00551"/>
    </source>
</evidence>
<dbReference type="PANTHER" id="PTHR43369:SF2">
    <property type="entry name" value="PHOSPHORIBOSYLGLYCINAMIDE FORMYLTRANSFERASE"/>
    <property type="match status" value="1"/>
</dbReference>
<dbReference type="InterPro" id="IPR002376">
    <property type="entry name" value="Formyl_transf_N"/>
</dbReference>
<reference evidence="8 9" key="1">
    <citation type="submission" date="2020-12" db="EMBL/GenBank/DDBJ databases">
        <title>Revised draft genomes of Rhodomicrobium vannielii ATCC 17100 and Rhodomicrobium udaipurense JA643.</title>
        <authorList>
            <person name="Conners E.M."/>
            <person name="Davenport E.J."/>
            <person name="Bose A."/>
        </authorList>
    </citation>
    <scope>NUCLEOTIDE SEQUENCE [LARGE SCALE GENOMIC DNA]</scope>
    <source>
        <strain evidence="8 9">JA643</strain>
    </source>
</reference>
<dbReference type="Proteomes" id="UP000623250">
    <property type="component" value="Unassembled WGS sequence"/>
</dbReference>
<protein>
    <recommendedName>
        <fullName evidence="6">Phosphoribosylglycinamide formyltransferase</fullName>
        <ecNumber evidence="6">2.1.2.2</ecNumber>
    </recommendedName>
    <alternativeName>
        <fullName evidence="6">5'-phosphoribosylglycinamide transformylase</fullName>
    </alternativeName>
    <alternativeName>
        <fullName evidence="6">GAR transformylase</fullName>
        <shortName evidence="6">GART</shortName>
    </alternativeName>
</protein>
<evidence type="ECO:0000256" key="5">
    <source>
        <dbReference type="ARBA" id="ARBA00047664"/>
    </source>
</evidence>
<comment type="similarity">
    <text evidence="4 6">Belongs to the GART family.</text>
</comment>
<dbReference type="EMBL" id="JAEMUK010000079">
    <property type="protein sequence ID" value="MBJ7544642.1"/>
    <property type="molecule type" value="Genomic_DNA"/>
</dbReference>
<comment type="function">
    <text evidence="6">Catalyzes the transfer of a formyl group from 10-formyltetrahydrofolate to 5-phospho-ribosyl-glycinamide (GAR), producing 5-phospho-ribosyl-N-formylglycinamide (FGAR) and tetrahydrofolate.</text>
</comment>
<keyword evidence="3 6" id="KW-0658">Purine biosynthesis</keyword>
<gene>
    <name evidence="6" type="primary">purN</name>
    <name evidence="8" type="ORF">JDN41_13895</name>
</gene>
<dbReference type="GO" id="GO:0006189">
    <property type="term" value="P:'de novo' IMP biosynthetic process"/>
    <property type="evidence" value="ECO:0007669"/>
    <property type="project" value="UniProtKB-UniRule"/>
</dbReference>
<comment type="catalytic activity">
    <reaction evidence="5 6">
        <text>N(1)-(5-phospho-beta-D-ribosyl)glycinamide + (6R)-10-formyltetrahydrofolate = N(2)-formyl-N(1)-(5-phospho-beta-D-ribosyl)glycinamide + (6S)-5,6,7,8-tetrahydrofolate + H(+)</text>
        <dbReference type="Rhea" id="RHEA:15053"/>
        <dbReference type="ChEBI" id="CHEBI:15378"/>
        <dbReference type="ChEBI" id="CHEBI:57453"/>
        <dbReference type="ChEBI" id="CHEBI:143788"/>
        <dbReference type="ChEBI" id="CHEBI:147286"/>
        <dbReference type="ChEBI" id="CHEBI:195366"/>
        <dbReference type="EC" id="2.1.2.2"/>
    </reaction>
</comment>
<dbReference type="PROSITE" id="PS00373">
    <property type="entry name" value="GART"/>
    <property type="match status" value="1"/>
</dbReference>
<sequence>MTVAKKRVGVLISGRGSNLVSLIEAARAPDFPAEIVLVLSNKADAGGLQRAADAGIATRVISHKGLAREALDEAMVAALREAGVDIVCNAGFMRLHSPVFVRAWHGRQLNIHPSLLPSFRGLHPQQRAIDAGARIAGATVHFVSEEMDAGPIIAQGAVPLLPTDDEDALSARILAMEHRLYPLALRLVASDAARLEGDRVVFADGAPPPFLF</sequence>
<feature type="binding site" evidence="6">
    <location>
        <position position="110"/>
    </location>
    <ligand>
        <name>(6R)-10-formyltetrahydrofolate</name>
        <dbReference type="ChEBI" id="CHEBI:195366"/>
    </ligand>
</feature>
<comment type="pathway">
    <text evidence="1 6">Purine metabolism; IMP biosynthesis via de novo pathway; N(2)-formyl-N(1)-(5-phospho-D-ribosyl)glycinamide from N(1)-(5-phospho-D-ribosyl)glycinamide (10-formyl THF route): step 1/1.</text>
</comment>
<feature type="site" description="Raises pKa of active site His" evidence="6">
    <location>
        <position position="148"/>
    </location>
</feature>
<keyword evidence="2 6" id="KW-0808">Transferase</keyword>
<evidence type="ECO:0000256" key="6">
    <source>
        <dbReference type="HAMAP-Rule" id="MF_01930"/>
    </source>
</evidence>
<dbReference type="GO" id="GO:0004644">
    <property type="term" value="F:phosphoribosylglycinamide formyltransferase activity"/>
    <property type="evidence" value="ECO:0007669"/>
    <property type="project" value="UniProtKB-UniRule"/>
</dbReference>
<comment type="caution">
    <text evidence="8">The sequence shown here is derived from an EMBL/GenBank/DDBJ whole genome shotgun (WGS) entry which is preliminary data.</text>
</comment>
<dbReference type="SUPFAM" id="SSF53328">
    <property type="entry name" value="Formyltransferase"/>
    <property type="match status" value="1"/>
</dbReference>
<dbReference type="Pfam" id="PF00551">
    <property type="entry name" value="Formyl_trans_N"/>
    <property type="match status" value="1"/>
</dbReference>
<dbReference type="UniPathway" id="UPA00074">
    <property type="reaction ID" value="UER00126"/>
</dbReference>